<dbReference type="Proteomes" id="UP000006620">
    <property type="component" value="Chromosome"/>
</dbReference>
<dbReference type="HOGENOM" id="CLU_021021_3_2_9"/>
<organism evidence="6 7">
    <name type="scientific">Paenibacillus mucilaginosus (strain KNP414)</name>
    <dbReference type="NCBI Taxonomy" id="1036673"/>
    <lineage>
        <taxon>Bacteria</taxon>
        <taxon>Bacillati</taxon>
        <taxon>Bacillota</taxon>
        <taxon>Bacilli</taxon>
        <taxon>Bacillales</taxon>
        <taxon>Paenibacillaceae</taxon>
        <taxon>Paenibacillus</taxon>
    </lineage>
</organism>
<dbReference type="PANTHER" id="PTHR43649:SF33">
    <property type="entry name" value="POLYGALACTURONAN_RHAMNOGALACTURONAN-BINDING PROTEIN YTCQ"/>
    <property type="match status" value="1"/>
</dbReference>
<keyword evidence="4" id="KW-0564">Palmitate</keyword>
<evidence type="ECO:0000256" key="1">
    <source>
        <dbReference type="ARBA" id="ARBA00022475"/>
    </source>
</evidence>
<dbReference type="AlphaFoldDB" id="F8F8Q0"/>
<evidence type="ECO:0000256" key="5">
    <source>
        <dbReference type="ARBA" id="ARBA00023288"/>
    </source>
</evidence>
<dbReference type="RefSeq" id="WP_013917119.1">
    <property type="nucleotide sequence ID" value="NC_015690.1"/>
</dbReference>
<evidence type="ECO:0000256" key="3">
    <source>
        <dbReference type="ARBA" id="ARBA00023136"/>
    </source>
</evidence>
<dbReference type="InterPro" id="IPR006059">
    <property type="entry name" value="SBP"/>
</dbReference>
<dbReference type="PANTHER" id="PTHR43649">
    <property type="entry name" value="ARABINOSE-BINDING PROTEIN-RELATED"/>
    <property type="match status" value="1"/>
</dbReference>
<gene>
    <name evidence="6" type="ordered locus">KNP414_03404</name>
</gene>
<evidence type="ECO:0000256" key="4">
    <source>
        <dbReference type="ARBA" id="ARBA00023139"/>
    </source>
</evidence>
<dbReference type="InterPro" id="IPR050490">
    <property type="entry name" value="Bact_solute-bd_prot1"/>
</dbReference>
<reference evidence="7" key="1">
    <citation type="submission" date="2011-06" db="EMBL/GenBank/DDBJ databases">
        <title>Complete genome sequence of Paenibacillus mucilaginosus KNP414.</title>
        <authorList>
            <person name="Wang J."/>
            <person name="Hu S."/>
            <person name="Hu X."/>
            <person name="Zhang B."/>
            <person name="Dong D."/>
            <person name="Zhang S."/>
            <person name="Zhao K."/>
            <person name="Wu D."/>
        </authorList>
    </citation>
    <scope>NUCLEOTIDE SEQUENCE [LARGE SCALE GENOMIC DNA]</scope>
    <source>
        <strain evidence="7">KNP414</strain>
    </source>
</reference>
<name>F8F8Q0_PAEMK</name>
<sequence length="502" mass="55372">MGAGQRWAAGLTACCTMLLAGCSGEERGSATESGTADRFPITIAAAQVGDALADGNDVERAIEAYTGTQLDIQWIPSAAYDDKVSVLIASGKLPMMLRLKSTPPSARAIQSGLFWEIGPYLPSYPNLSALSPQYYDNIRVDGKLYGVPLFRDIARSAVVYRKDWLEKLGMNLPVTAEQWYEVCRAMALGDPDGNGRDDTYGLILGKKYNDGSAATTTRIAVSLGAPNKWGVDEQGQFTPEFMTEPYLDVLRLLRRLYEEKLVNRDFAVLDDDEAEKQYDTGRGGLRVGVAQNAKGMQDRLTGSGIKGEYDLAPMTGPSGVRATAEPGNNGFYVFPKSSVKSEEELKKILGFIDKMLDEEMATLQLRGLEGRHFVRTEGGAAEYKDFELFQKEVKPYRDTFFNLEGYKGVPLKDTPLGEKGKRIPKESLASAVRNPAAGLESRTYTERGRELEERIGDAQTKFIMGRIDEAGWQAEVQAWLKAGGEQMIREYEEAYRKASSAR</sequence>
<keyword evidence="5" id="KW-0449">Lipoprotein</keyword>
<accession>F8F8Q0</accession>
<dbReference type="SUPFAM" id="SSF53850">
    <property type="entry name" value="Periplasmic binding protein-like II"/>
    <property type="match status" value="1"/>
</dbReference>
<dbReference type="Gene3D" id="3.40.190.10">
    <property type="entry name" value="Periplasmic binding protein-like II"/>
    <property type="match status" value="2"/>
</dbReference>
<keyword evidence="1" id="KW-1003">Cell membrane</keyword>
<evidence type="ECO:0000313" key="6">
    <source>
        <dbReference type="EMBL" id="AEI41962.1"/>
    </source>
</evidence>
<dbReference type="KEGG" id="pms:KNP414_03404"/>
<dbReference type="PROSITE" id="PS51257">
    <property type="entry name" value="PROKAR_LIPOPROTEIN"/>
    <property type="match status" value="1"/>
</dbReference>
<keyword evidence="3" id="KW-0472">Membrane</keyword>
<keyword evidence="2" id="KW-0732">Signal</keyword>
<dbReference type="Pfam" id="PF01547">
    <property type="entry name" value="SBP_bac_1"/>
    <property type="match status" value="1"/>
</dbReference>
<proteinExistence type="predicted"/>
<evidence type="ECO:0000313" key="7">
    <source>
        <dbReference type="Proteomes" id="UP000006620"/>
    </source>
</evidence>
<dbReference type="PATRIC" id="fig|1036673.3.peg.3127"/>
<protein>
    <submittedName>
        <fullName evidence="6">Extracellular solute-binding protein family 1</fullName>
    </submittedName>
</protein>
<evidence type="ECO:0000256" key="2">
    <source>
        <dbReference type="ARBA" id="ARBA00022729"/>
    </source>
</evidence>
<dbReference type="EMBL" id="CP002869">
    <property type="protein sequence ID" value="AEI41962.1"/>
    <property type="molecule type" value="Genomic_DNA"/>
</dbReference>
<reference evidence="6 7" key="2">
    <citation type="journal article" date="2013" name="Genome Announc.">
        <title>Genome Sequence of Growth-Improving Paenibacillus mucilaginosus Strain KNP414.</title>
        <authorList>
            <person name="Lu J.J."/>
            <person name="Wang J.F."/>
            <person name="Hu X.F."/>
        </authorList>
    </citation>
    <scope>NUCLEOTIDE SEQUENCE [LARGE SCALE GENOMIC DNA]</scope>
    <source>
        <strain evidence="6 7">KNP414</strain>
    </source>
</reference>